<organism evidence="2 3">
    <name type="scientific">Colletotrichum fioriniae PJ7</name>
    <dbReference type="NCBI Taxonomy" id="1445577"/>
    <lineage>
        <taxon>Eukaryota</taxon>
        <taxon>Fungi</taxon>
        <taxon>Dikarya</taxon>
        <taxon>Ascomycota</taxon>
        <taxon>Pezizomycotina</taxon>
        <taxon>Sordariomycetes</taxon>
        <taxon>Hypocreomycetidae</taxon>
        <taxon>Glomerellales</taxon>
        <taxon>Glomerellaceae</taxon>
        <taxon>Colletotrichum</taxon>
        <taxon>Colletotrichum acutatum species complex</taxon>
    </lineage>
</organism>
<dbReference type="eggNOG" id="ENOG502SUQV">
    <property type="taxonomic scope" value="Eukaryota"/>
</dbReference>
<dbReference type="InterPro" id="IPR034660">
    <property type="entry name" value="DinB/YfiT-like"/>
</dbReference>
<evidence type="ECO:0008006" key="4">
    <source>
        <dbReference type="Google" id="ProtNLM"/>
    </source>
</evidence>
<accession>A0A010REK8</accession>
<dbReference type="Pfam" id="PF05163">
    <property type="entry name" value="DinB"/>
    <property type="match status" value="1"/>
</dbReference>
<dbReference type="PANTHER" id="PTHR37302">
    <property type="entry name" value="SLR1116 PROTEIN"/>
    <property type="match status" value="1"/>
</dbReference>
<dbReference type="InterPro" id="IPR007837">
    <property type="entry name" value="DinB"/>
</dbReference>
<name>A0A010REK8_9PEZI</name>
<protein>
    <recommendedName>
        <fullName evidence="4">DinB family protein</fullName>
    </recommendedName>
</protein>
<evidence type="ECO:0000313" key="2">
    <source>
        <dbReference type="EMBL" id="EXF76214.1"/>
    </source>
</evidence>
<dbReference type="EMBL" id="JARH01000862">
    <property type="protein sequence ID" value="EXF76214.1"/>
    <property type="molecule type" value="Genomic_DNA"/>
</dbReference>
<dbReference type="KEGG" id="cfj:CFIO01_03607"/>
<reference evidence="2 3" key="1">
    <citation type="submission" date="2014-02" db="EMBL/GenBank/DDBJ databases">
        <title>The genome sequence of Colletotrichum fioriniae PJ7.</title>
        <authorList>
            <person name="Baroncelli R."/>
            <person name="Thon M.R."/>
        </authorList>
    </citation>
    <scope>NUCLEOTIDE SEQUENCE [LARGE SCALE GENOMIC DNA]</scope>
    <source>
        <strain evidence="2 3">PJ7</strain>
    </source>
</reference>
<sequence>MLTKETAVMLAKYNNWADQVLFAAIQKQLPSGAVYQPRTTLFKSMMGTLNHNHQVDLIWRAHILEEDHGFSTRRDLLYPKFDELVEKQFEVNQWYIDWATRQDEKSFSKRSKFNYVNGTPAEMTLGGMFLHIINHKTYHRGWVSEMFFEYGTNPPETDLCVYLSR</sequence>
<evidence type="ECO:0000256" key="1">
    <source>
        <dbReference type="ARBA" id="ARBA00022723"/>
    </source>
</evidence>
<dbReference type="HOGENOM" id="CLU_101283_2_1_1"/>
<keyword evidence="3" id="KW-1185">Reference proteome</keyword>
<dbReference type="SUPFAM" id="SSF109854">
    <property type="entry name" value="DinB/YfiT-like putative metalloenzymes"/>
    <property type="match status" value="1"/>
</dbReference>
<comment type="caution">
    <text evidence="2">The sequence shown here is derived from an EMBL/GenBank/DDBJ whole genome shotgun (WGS) entry which is preliminary data.</text>
</comment>
<gene>
    <name evidence="2" type="ORF">CFIO01_03607</name>
</gene>
<keyword evidence="1" id="KW-0479">Metal-binding</keyword>
<dbReference type="Gene3D" id="1.20.120.450">
    <property type="entry name" value="dinb family like domain"/>
    <property type="match status" value="1"/>
</dbReference>
<dbReference type="GO" id="GO:0046872">
    <property type="term" value="F:metal ion binding"/>
    <property type="evidence" value="ECO:0007669"/>
    <property type="project" value="UniProtKB-KW"/>
</dbReference>
<dbReference type="Proteomes" id="UP000020467">
    <property type="component" value="Unassembled WGS sequence"/>
</dbReference>
<proteinExistence type="predicted"/>
<dbReference type="PANTHER" id="PTHR37302:SF1">
    <property type="entry name" value="PROTEIN DINB"/>
    <property type="match status" value="1"/>
</dbReference>
<dbReference type="AlphaFoldDB" id="A0A010REK8"/>
<evidence type="ECO:0000313" key="3">
    <source>
        <dbReference type="Proteomes" id="UP000020467"/>
    </source>
</evidence>
<dbReference type="OrthoDB" id="4789218at2759"/>